<dbReference type="EMBL" id="BKCJ010225625">
    <property type="protein sequence ID" value="GEY95088.1"/>
    <property type="molecule type" value="Genomic_DNA"/>
</dbReference>
<gene>
    <name evidence="2" type="ORF">Tci_467062</name>
</gene>
<sequence>MAPLTFPNTYNMVAFLSKSDASEGFDQIVDFLNAHTIQYALVVNPTIYVSCKDVIRRDLHLDDADGVECLPNEEIFVELARMGYEKPPPKLTCYKAIVRNVDSPRNFFMYPHFLQVVMDNQVDDITSHNTRYTSPALTQKMFANMRKVRKGFSGVETHLFASMMVQPQPQAEEEVEVPIAPAPPSHTRTTNYTSESSMSLLTTLMETCASLSQKVAELEQDKHTQSLEILKLKKRVKKLEKKKRSKHLGFKRLRRVGTFHKVESSVDIVVEKNEEVVAMDAEPQGRLDHEEVNTTSKGISAAEPTIFDTEEAYIWREYKKVQTMFKPDKDVEELKKKRVTVKEKFSSAVPSVDKEKALWVELKRLFEPDADDVLWKLQRYMHYLLIWKLYTNCGVHQVSSTTRRHDMFMVTEKEYPLSNVVMILMLSGKLQVEEDNEMARHLVMKIFMEANKPKSKSLDTSSK</sequence>
<evidence type="ECO:0000256" key="1">
    <source>
        <dbReference type="SAM" id="Coils"/>
    </source>
</evidence>
<dbReference type="AlphaFoldDB" id="A0A699I5A3"/>
<evidence type="ECO:0008006" key="3">
    <source>
        <dbReference type="Google" id="ProtNLM"/>
    </source>
</evidence>
<evidence type="ECO:0000313" key="2">
    <source>
        <dbReference type="EMBL" id="GEY95088.1"/>
    </source>
</evidence>
<comment type="caution">
    <text evidence="2">The sequence shown here is derived from an EMBL/GenBank/DDBJ whole genome shotgun (WGS) entry which is preliminary data.</text>
</comment>
<organism evidence="2">
    <name type="scientific">Tanacetum cinerariifolium</name>
    <name type="common">Dalmatian daisy</name>
    <name type="synonym">Chrysanthemum cinerariifolium</name>
    <dbReference type="NCBI Taxonomy" id="118510"/>
    <lineage>
        <taxon>Eukaryota</taxon>
        <taxon>Viridiplantae</taxon>
        <taxon>Streptophyta</taxon>
        <taxon>Embryophyta</taxon>
        <taxon>Tracheophyta</taxon>
        <taxon>Spermatophyta</taxon>
        <taxon>Magnoliopsida</taxon>
        <taxon>eudicotyledons</taxon>
        <taxon>Gunneridae</taxon>
        <taxon>Pentapetalae</taxon>
        <taxon>asterids</taxon>
        <taxon>campanulids</taxon>
        <taxon>Asterales</taxon>
        <taxon>Asteraceae</taxon>
        <taxon>Asteroideae</taxon>
        <taxon>Anthemideae</taxon>
        <taxon>Anthemidinae</taxon>
        <taxon>Tanacetum</taxon>
    </lineage>
</organism>
<protein>
    <recommendedName>
        <fullName evidence="3">Synaptobrevin, longin-like domain protein</fullName>
    </recommendedName>
</protein>
<reference evidence="2" key="1">
    <citation type="journal article" date="2019" name="Sci. Rep.">
        <title>Draft genome of Tanacetum cinerariifolium, the natural source of mosquito coil.</title>
        <authorList>
            <person name="Yamashiro T."/>
            <person name="Shiraishi A."/>
            <person name="Satake H."/>
            <person name="Nakayama K."/>
        </authorList>
    </citation>
    <scope>NUCLEOTIDE SEQUENCE</scope>
</reference>
<name>A0A699I5A3_TANCI</name>
<keyword evidence="1" id="KW-0175">Coiled coil</keyword>
<feature type="coiled-coil region" evidence="1">
    <location>
        <begin position="201"/>
        <end position="242"/>
    </location>
</feature>
<accession>A0A699I5A3</accession>
<proteinExistence type="predicted"/>